<reference evidence="1 2" key="1">
    <citation type="journal article" date="2024" name="Ann. Entomol. Soc. Am.">
        <title>Genomic analyses of the southern and eastern yellowjacket wasps (Hymenoptera: Vespidae) reveal evolutionary signatures of social life.</title>
        <authorList>
            <person name="Catto M.A."/>
            <person name="Caine P.B."/>
            <person name="Orr S.E."/>
            <person name="Hunt B.G."/>
            <person name="Goodisman M.A.D."/>
        </authorList>
    </citation>
    <scope>NUCLEOTIDE SEQUENCE [LARGE SCALE GENOMIC DNA]</scope>
    <source>
        <strain evidence="1">232</strain>
        <tissue evidence="1">Head and thorax</tissue>
    </source>
</reference>
<evidence type="ECO:0000313" key="1">
    <source>
        <dbReference type="EMBL" id="KAL2746094.1"/>
    </source>
</evidence>
<name>A0ABD2CLW6_VESMC</name>
<keyword evidence="2" id="KW-1185">Reference proteome</keyword>
<proteinExistence type="predicted"/>
<comment type="caution">
    <text evidence="1">The sequence shown here is derived from an EMBL/GenBank/DDBJ whole genome shotgun (WGS) entry which is preliminary data.</text>
</comment>
<organism evidence="1 2">
    <name type="scientific">Vespula maculifrons</name>
    <name type="common">Eastern yellow jacket</name>
    <name type="synonym">Wasp</name>
    <dbReference type="NCBI Taxonomy" id="7453"/>
    <lineage>
        <taxon>Eukaryota</taxon>
        <taxon>Metazoa</taxon>
        <taxon>Ecdysozoa</taxon>
        <taxon>Arthropoda</taxon>
        <taxon>Hexapoda</taxon>
        <taxon>Insecta</taxon>
        <taxon>Pterygota</taxon>
        <taxon>Neoptera</taxon>
        <taxon>Endopterygota</taxon>
        <taxon>Hymenoptera</taxon>
        <taxon>Apocrita</taxon>
        <taxon>Aculeata</taxon>
        <taxon>Vespoidea</taxon>
        <taxon>Vespidae</taxon>
        <taxon>Vespinae</taxon>
        <taxon>Vespula</taxon>
    </lineage>
</organism>
<dbReference type="AlphaFoldDB" id="A0ABD2CLW6"/>
<dbReference type="EMBL" id="JAYRBN010000038">
    <property type="protein sequence ID" value="KAL2746094.1"/>
    <property type="molecule type" value="Genomic_DNA"/>
</dbReference>
<gene>
    <name evidence="1" type="ORF">V1477_005751</name>
</gene>
<sequence>MTITTDLLEIDIVLLHYVSFEWWYEAREYIPSKDQKLSRFKDIIDCVPKGPSKGGLTFHADRESKWNFCSNEGIFSRKKEDFIRESF</sequence>
<protein>
    <submittedName>
        <fullName evidence="1">Myb-like protein X</fullName>
    </submittedName>
</protein>
<dbReference type="Proteomes" id="UP001607303">
    <property type="component" value="Unassembled WGS sequence"/>
</dbReference>
<evidence type="ECO:0000313" key="2">
    <source>
        <dbReference type="Proteomes" id="UP001607303"/>
    </source>
</evidence>
<accession>A0ABD2CLW6</accession>